<keyword evidence="3" id="KW-1185">Reference proteome</keyword>
<dbReference type="InterPro" id="IPR028350">
    <property type="entry name" value="DNAC/IstB-like"/>
</dbReference>
<dbReference type="PANTHER" id="PTHR30050:SF4">
    <property type="entry name" value="ATP-BINDING PROTEIN RV3427C IN INSERTION SEQUENCE-RELATED"/>
    <property type="match status" value="1"/>
</dbReference>
<comment type="caution">
    <text evidence="2">The sequence shown here is derived from an EMBL/GenBank/DDBJ whole genome shotgun (WGS) entry which is preliminary data.</text>
</comment>
<dbReference type="InterPro" id="IPR027417">
    <property type="entry name" value="P-loop_NTPase"/>
</dbReference>
<dbReference type="AlphaFoldDB" id="A0A166UE08"/>
<gene>
    <name evidence="2" type="ORF">N475_25120</name>
</gene>
<dbReference type="PANTHER" id="PTHR30050">
    <property type="entry name" value="CHROMOSOMAL REPLICATION INITIATOR PROTEIN DNAA"/>
    <property type="match status" value="1"/>
</dbReference>
<dbReference type="InterPro" id="IPR002611">
    <property type="entry name" value="IstB_ATP-bd"/>
</dbReference>
<dbReference type="CDD" id="cd00009">
    <property type="entry name" value="AAA"/>
    <property type="match status" value="1"/>
</dbReference>
<feature type="domain" description="AAA+ ATPase" evidence="1">
    <location>
        <begin position="98"/>
        <end position="231"/>
    </location>
</feature>
<dbReference type="GO" id="GO:0005524">
    <property type="term" value="F:ATP binding"/>
    <property type="evidence" value="ECO:0007669"/>
    <property type="project" value="InterPro"/>
</dbReference>
<organism evidence="2 3">
    <name type="scientific">Pseudoalteromonas luteoviolacea DSM 6061</name>
    <dbReference type="NCBI Taxonomy" id="1365250"/>
    <lineage>
        <taxon>Bacteria</taxon>
        <taxon>Pseudomonadati</taxon>
        <taxon>Pseudomonadota</taxon>
        <taxon>Gammaproteobacteria</taxon>
        <taxon>Alteromonadales</taxon>
        <taxon>Pseudoalteromonadaceae</taxon>
        <taxon>Pseudoalteromonas</taxon>
    </lineage>
</organism>
<reference evidence="2 3" key="1">
    <citation type="submission" date="2013-07" db="EMBL/GenBank/DDBJ databases">
        <title>Comparative Genomic and Metabolomic Analysis of Twelve Strains of Pseudoalteromonas luteoviolacea.</title>
        <authorList>
            <person name="Vynne N.G."/>
            <person name="Mansson M."/>
            <person name="Gram L."/>
        </authorList>
    </citation>
    <scope>NUCLEOTIDE SEQUENCE [LARGE SCALE GENOMIC DNA]</scope>
    <source>
        <strain evidence="2 3">DSM 6061</strain>
    </source>
</reference>
<dbReference type="GO" id="GO:0006260">
    <property type="term" value="P:DNA replication"/>
    <property type="evidence" value="ECO:0007669"/>
    <property type="project" value="TreeGrafter"/>
</dbReference>
<dbReference type="SMART" id="SM00382">
    <property type="entry name" value="AAA"/>
    <property type="match status" value="1"/>
</dbReference>
<dbReference type="Proteomes" id="UP000076643">
    <property type="component" value="Unassembled WGS sequence"/>
</dbReference>
<evidence type="ECO:0000259" key="1">
    <source>
        <dbReference type="SMART" id="SM00382"/>
    </source>
</evidence>
<dbReference type="Pfam" id="PF01695">
    <property type="entry name" value="IstB_IS21"/>
    <property type="match status" value="1"/>
</dbReference>
<dbReference type="Gene3D" id="3.40.50.300">
    <property type="entry name" value="P-loop containing nucleotide triphosphate hydrolases"/>
    <property type="match status" value="1"/>
</dbReference>
<dbReference type="InterPro" id="IPR003593">
    <property type="entry name" value="AAA+_ATPase"/>
</dbReference>
<dbReference type="PIRSF" id="PIRSF003073">
    <property type="entry name" value="DNAC_TnpB_IstB"/>
    <property type="match status" value="1"/>
</dbReference>
<sequence>MDKLTIKQLCANLRLSELSIAFEEQYRESAYKNMAFEDRLRELLQVQYDADNVKRRARMGQQANLRWSDATIEDCFKRHIEHRRLLADILMEFDWVGRNENIVITGKTGVGKTHLACAIANAAMNKGITVLFKRFYNLLLELVAAENEMNLKRFRNKLNRTNIVILDDWGLAPLCDRERHLLFEFIESRECKASLIITSQYDTKDWYGAFQDHTLADSVLDRIVSYAHVIKLEGDSARCIAREGGDNE</sequence>
<proteinExistence type="predicted"/>
<dbReference type="PATRIC" id="fig|1365250.3.peg.5023"/>
<accession>A0A166UE08</accession>
<protein>
    <recommendedName>
        <fullName evidence="1">AAA+ ATPase domain-containing protein</fullName>
    </recommendedName>
</protein>
<dbReference type="SUPFAM" id="SSF52540">
    <property type="entry name" value="P-loop containing nucleoside triphosphate hydrolases"/>
    <property type="match status" value="1"/>
</dbReference>
<evidence type="ECO:0000313" key="2">
    <source>
        <dbReference type="EMBL" id="KZN29859.1"/>
    </source>
</evidence>
<dbReference type="EMBL" id="AUYB01000155">
    <property type="protein sequence ID" value="KZN29859.1"/>
    <property type="molecule type" value="Genomic_DNA"/>
</dbReference>
<evidence type="ECO:0000313" key="3">
    <source>
        <dbReference type="Proteomes" id="UP000076643"/>
    </source>
</evidence>
<name>A0A166UE08_9GAMM</name>
<dbReference type="RefSeq" id="WP_063366079.1">
    <property type="nucleotide sequence ID" value="NZ_AQHB01000044.1"/>
</dbReference>